<dbReference type="CDD" id="cd12797">
    <property type="entry name" value="M23_peptidase"/>
    <property type="match status" value="1"/>
</dbReference>
<dbReference type="GO" id="GO:0004222">
    <property type="term" value="F:metalloendopeptidase activity"/>
    <property type="evidence" value="ECO:0007669"/>
    <property type="project" value="TreeGrafter"/>
</dbReference>
<dbReference type="PANTHER" id="PTHR21666:SF289">
    <property type="entry name" value="L-ALA--D-GLU ENDOPEPTIDASE"/>
    <property type="match status" value="1"/>
</dbReference>
<dbReference type="Proteomes" id="UP000542674">
    <property type="component" value="Unassembled WGS sequence"/>
</dbReference>
<evidence type="ECO:0000259" key="3">
    <source>
        <dbReference type="Pfam" id="PF01551"/>
    </source>
</evidence>
<dbReference type="InterPro" id="IPR050570">
    <property type="entry name" value="Cell_wall_metabolism_enzyme"/>
</dbReference>
<accession>A0A7W7SZR1</accession>
<sequence>MPLTTTALALAATLAVSSLAAPTQSRPHHGVFTWPLRPPHEVVRPFVRPPTPYEAGHRGVDLAALPGAEVLAAGVGTVAHAGQVAGRPVISIDHPNGLRTTYEPVAPTVTLGQPVDRGTPIGTLLTGHEGCPRPACLHWGVRRKTQKDAYLNPLHLIARPKIRLLPLPRSRASSPHAIHGTR</sequence>
<feature type="chain" id="PRO_5030886539" evidence="2">
    <location>
        <begin position="21"/>
        <end position="182"/>
    </location>
</feature>
<feature type="signal peptide" evidence="2">
    <location>
        <begin position="1"/>
        <end position="20"/>
    </location>
</feature>
<dbReference type="InterPro" id="IPR011055">
    <property type="entry name" value="Dup_hybrid_motif"/>
</dbReference>
<evidence type="ECO:0000256" key="1">
    <source>
        <dbReference type="ARBA" id="ARBA00022729"/>
    </source>
</evidence>
<dbReference type="PANTHER" id="PTHR21666">
    <property type="entry name" value="PEPTIDASE-RELATED"/>
    <property type="match status" value="1"/>
</dbReference>
<dbReference type="AlphaFoldDB" id="A0A7W7SZR1"/>
<organism evidence="4 5">
    <name type="scientific">Saccharothrix violaceirubra</name>
    <dbReference type="NCBI Taxonomy" id="413306"/>
    <lineage>
        <taxon>Bacteria</taxon>
        <taxon>Bacillati</taxon>
        <taxon>Actinomycetota</taxon>
        <taxon>Actinomycetes</taxon>
        <taxon>Pseudonocardiales</taxon>
        <taxon>Pseudonocardiaceae</taxon>
        <taxon>Saccharothrix</taxon>
    </lineage>
</organism>
<dbReference type="Pfam" id="PF01551">
    <property type="entry name" value="Peptidase_M23"/>
    <property type="match status" value="1"/>
</dbReference>
<proteinExistence type="predicted"/>
<dbReference type="Gene3D" id="2.70.70.10">
    <property type="entry name" value="Glucose Permease (Domain IIA)"/>
    <property type="match status" value="1"/>
</dbReference>
<evidence type="ECO:0000256" key="2">
    <source>
        <dbReference type="SAM" id="SignalP"/>
    </source>
</evidence>
<keyword evidence="4" id="KW-0378">Hydrolase</keyword>
<dbReference type="InterPro" id="IPR016047">
    <property type="entry name" value="M23ase_b-sheet_dom"/>
</dbReference>
<dbReference type="SUPFAM" id="SSF51261">
    <property type="entry name" value="Duplicated hybrid motif"/>
    <property type="match status" value="1"/>
</dbReference>
<comment type="caution">
    <text evidence="4">The sequence shown here is derived from an EMBL/GenBank/DDBJ whole genome shotgun (WGS) entry which is preliminary data.</text>
</comment>
<feature type="domain" description="M23ase beta-sheet core" evidence="3">
    <location>
        <begin position="56"/>
        <end position="146"/>
    </location>
</feature>
<keyword evidence="5" id="KW-1185">Reference proteome</keyword>
<protein>
    <submittedName>
        <fullName evidence="4">Murein DD-endopeptidase MepM/ murein hydrolase activator NlpD</fullName>
    </submittedName>
</protein>
<evidence type="ECO:0000313" key="5">
    <source>
        <dbReference type="Proteomes" id="UP000542674"/>
    </source>
</evidence>
<gene>
    <name evidence="4" type="ORF">F4559_001311</name>
</gene>
<dbReference type="EMBL" id="JACHJS010000001">
    <property type="protein sequence ID" value="MBB4963952.1"/>
    <property type="molecule type" value="Genomic_DNA"/>
</dbReference>
<dbReference type="RefSeq" id="WP_184666682.1">
    <property type="nucleotide sequence ID" value="NZ_BAABAI010000025.1"/>
</dbReference>
<name>A0A7W7SZR1_9PSEU</name>
<reference evidence="4 5" key="1">
    <citation type="submission" date="2020-08" db="EMBL/GenBank/DDBJ databases">
        <title>Sequencing the genomes of 1000 actinobacteria strains.</title>
        <authorList>
            <person name="Klenk H.-P."/>
        </authorList>
    </citation>
    <scope>NUCLEOTIDE SEQUENCE [LARGE SCALE GENOMIC DNA]</scope>
    <source>
        <strain evidence="4 5">DSM 45084</strain>
    </source>
</reference>
<evidence type="ECO:0000313" key="4">
    <source>
        <dbReference type="EMBL" id="MBB4963952.1"/>
    </source>
</evidence>
<keyword evidence="1 2" id="KW-0732">Signal</keyword>